<dbReference type="Proteomes" id="UP001500620">
    <property type="component" value="Unassembled WGS sequence"/>
</dbReference>
<reference evidence="3" key="1">
    <citation type="journal article" date="2019" name="Int. J. Syst. Evol. Microbiol.">
        <title>The Global Catalogue of Microorganisms (GCM) 10K type strain sequencing project: providing services to taxonomists for standard genome sequencing and annotation.</title>
        <authorList>
            <consortium name="The Broad Institute Genomics Platform"/>
            <consortium name="The Broad Institute Genome Sequencing Center for Infectious Disease"/>
            <person name="Wu L."/>
            <person name="Ma J."/>
        </authorList>
    </citation>
    <scope>NUCLEOTIDE SEQUENCE [LARGE SCALE GENOMIC DNA]</scope>
    <source>
        <strain evidence="3">JCM 17441</strain>
    </source>
</reference>
<organism evidence="2 3">
    <name type="scientific">Dactylosporangium darangshiense</name>
    <dbReference type="NCBI Taxonomy" id="579108"/>
    <lineage>
        <taxon>Bacteria</taxon>
        <taxon>Bacillati</taxon>
        <taxon>Actinomycetota</taxon>
        <taxon>Actinomycetes</taxon>
        <taxon>Micromonosporales</taxon>
        <taxon>Micromonosporaceae</taxon>
        <taxon>Dactylosporangium</taxon>
    </lineage>
</organism>
<evidence type="ECO:0000256" key="1">
    <source>
        <dbReference type="SAM" id="MobiDB-lite"/>
    </source>
</evidence>
<dbReference type="EMBL" id="BAABAT010000002">
    <property type="protein sequence ID" value="GAA4244720.1"/>
    <property type="molecule type" value="Genomic_DNA"/>
</dbReference>
<sequence length="95" mass="10546">MKYDHREVVPGRKGRNHSFTGIMTVRLSTGWPNGRVQNDPPDPATRNAGLPLNLDGGGTAREGRNHRRGRAPALPGRRGRLTGLRRHGPRVVVRR</sequence>
<evidence type="ECO:0000313" key="2">
    <source>
        <dbReference type="EMBL" id="GAA4244720.1"/>
    </source>
</evidence>
<feature type="region of interest" description="Disordered" evidence="1">
    <location>
        <begin position="1"/>
        <end position="20"/>
    </location>
</feature>
<accession>A0ABP8CXV9</accession>
<feature type="compositionally biased region" description="Basic residues" evidence="1">
    <location>
        <begin position="77"/>
        <end position="95"/>
    </location>
</feature>
<feature type="compositionally biased region" description="Basic and acidic residues" evidence="1">
    <location>
        <begin position="1"/>
        <end position="10"/>
    </location>
</feature>
<protein>
    <submittedName>
        <fullName evidence="2">Uncharacterized protein</fullName>
    </submittedName>
</protein>
<proteinExistence type="predicted"/>
<keyword evidence="3" id="KW-1185">Reference proteome</keyword>
<comment type="caution">
    <text evidence="2">The sequence shown here is derived from an EMBL/GenBank/DDBJ whole genome shotgun (WGS) entry which is preliminary data.</text>
</comment>
<name>A0ABP8CXV9_9ACTN</name>
<feature type="region of interest" description="Disordered" evidence="1">
    <location>
        <begin position="29"/>
        <end position="95"/>
    </location>
</feature>
<evidence type="ECO:0000313" key="3">
    <source>
        <dbReference type="Proteomes" id="UP001500620"/>
    </source>
</evidence>
<gene>
    <name evidence="2" type="ORF">GCM10022255_008880</name>
</gene>